<comment type="caution">
    <text evidence="2">The sequence shown here is derived from an EMBL/GenBank/DDBJ whole genome shotgun (WGS) entry which is preliminary data.</text>
</comment>
<keyword evidence="3" id="KW-1185">Reference proteome</keyword>
<sequence>MKPAKPCVEAVHDLSPNCQRPPSFHLQRPKSSSEASSFGQQHHPRKHFVDPIHPRIHRSCHIQCVSLSLLLTLLLHHRLLFHAFKLSPPVNTQQHKATDVDSSIHVASDLQPLRAPNID</sequence>
<evidence type="ECO:0000313" key="3">
    <source>
        <dbReference type="Proteomes" id="UP001634007"/>
    </source>
</evidence>
<dbReference type="Proteomes" id="UP001634007">
    <property type="component" value="Unassembled WGS sequence"/>
</dbReference>
<proteinExistence type="predicted"/>
<evidence type="ECO:0000313" key="2">
    <source>
        <dbReference type="EMBL" id="KAL3733930.1"/>
    </source>
</evidence>
<evidence type="ECO:0000256" key="1">
    <source>
        <dbReference type="SAM" id="MobiDB-lite"/>
    </source>
</evidence>
<dbReference type="AlphaFoldDB" id="A0ABD3K1Y3"/>
<accession>A0ABD3K1Y3</accession>
<dbReference type="EMBL" id="JBJKBG010000006">
    <property type="protein sequence ID" value="KAL3733930.1"/>
    <property type="molecule type" value="Genomic_DNA"/>
</dbReference>
<name>A0ABD3K1Y3_EUCGL</name>
<feature type="compositionally biased region" description="Polar residues" evidence="1">
    <location>
        <begin position="29"/>
        <end position="40"/>
    </location>
</feature>
<feature type="region of interest" description="Disordered" evidence="1">
    <location>
        <begin position="12"/>
        <end position="50"/>
    </location>
</feature>
<gene>
    <name evidence="2" type="ORF">ACJRO7_023306</name>
</gene>
<protein>
    <submittedName>
        <fullName evidence="2">Uncharacterized protein</fullName>
    </submittedName>
</protein>
<reference evidence="2 3" key="1">
    <citation type="submission" date="2024-11" db="EMBL/GenBank/DDBJ databases">
        <title>Chromosome-level genome assembly of Eucalyptus globulus Labill. provides insights into its genome evolution.</title>
        <authorList>
            <person name="Li X."/>
        </authorList>
    </citation>
    <scope>NUCLEOTIDE SEQUENCE [LARGE SCALE GENOMIC DNA]</scope>
    <source>
        <strain evidence="2">CL2024</strain>
        <tissue evidence="2">Fresh tender leaves</tissue>
    </source>
</reference>
<organism evidence="2 3">
    <name type="scientific">Eucalyptus globulus</name>
    <name type="common">Tasmanian blue gum</name>
    <dbReference type="NCBI Taxonomy" id="34317"/>
    <lineage>
        <taxon>Eukaryota</taxon>
        <taxon>Viridiplantae</taxon>
        <taxon>Streptophyta</taxon>
        <taxon>Embryophyta</taxon>
        <taxon>Tracheophyta</taxon>
        <taxon>Spermatophyta</taxon>
        <taxon>Magnoliopsida</taxon>
        <taxon>eudicotyledons</taxon>
        <taxon>Gunneridae</taxon>
        <taxon>Pentapetalae</taxon>
        <taxon>rosids</taxon>
        <taxon>malvids</taxon>
        <taxon>Myrtales</taxon>
        <taxon>Myrtaceae</taxon>
        <taxon>Myrtoideae</taxon>
        <taxon>Eucalypteae</taxon>
        <taxon>Eucalyptus</taxon>
    </lineage>
</organism>